<dbReference type="OrthoDB" id="5831756at2759"/>
<organism evidence="2 3">
    <name type="scientific">Drosophila navojoa</name>
    <name type="common">Fruit fly</name>
    <dbReference type="NCBI Taxonomy" id="7232"/>
    <lineage>
        <taxon>Eukaryota</taxon>
        <taxon>Metazoa</taxon>
        <taxon>Ecdysozoa</taxon>
        <taxon>Arthropoda</taxon>
        <taxon>Hexapoda</taxon>
        <taxon>Insecta</taxon>
        <taxon>Pterygota</taxon>
        <taxon>Neoptera</taxon>
        <taxon>Endopterygota</taxon>
        <taxon>Diptera</taxon>
        <taxon>Brachycera</taxon>
        <taxon>Muscomorpha</taxon>
        <taxon>Ephydroidea</taxon>
        <taxon>Drosophilidae</taxon>
        <taxon>Drosophila</taxon>
    </lineage>
</organism>
<sequence>MTHYSWDEACYRNKKNDALSSADSRPINNSTIYNYDELQSGAYVTYDDEYGAAEEEYPADGEGFGSFNQNYAPCTTTATIIAEDNNPNIATVGGEYWRNSYGGMEGSDYNNGYNLMSGSLNDGSSIEGTYSKKGNRVGCRLPLAPIIDNSKYRLLSQPITYAQNVLNEHTVYADERIGSFISLPAAAPMRMLPEPHPRVRDNPSQRLFEDNNSLGGILTTTTTTTATTGTSQNYDVCSQISRPYTSMLPLDYGEYSDYAYNSDNLSAYSDTPPLSNTTQLKLQQQRRISLMLAMTTASVIASGETRIPIQQQQYYNTTRRSDSNTYFKCNRNIDSIVSTSASTTNSSVAFSNTTTGYYKPAQIQTDEPTQTPPKAKVSSVLGGLSKGIKGGLDGVLIGVSSTMDTTKPNPAAMDNDNYNELHLSHDSTYSTADDDYENSNAHMPIHDDNKAYSMHHSSNQSQNQNQSLGDDMVGKVKVLPTVPSAGSSGKKLPAINGKSGLILIKQQPTEIFDDDEINESDDDLIDNLIGRADNPSYCIDSEQNDYYMDHQQATPSNRIANDYYEHVGSGYVYREDFFNEEDEYKYIEQQSQQQQEKQQQKHQQDQQDNYPYQNSHKMLLSHKQDSIDYVDDGQNDDYLPDTYPSDEDCGNYLDESSSGSVGVTENRRQHLSGTNIAPVSVSMDQLEHQHQQIKKQDSIIIEEEESSPIDLKGDLGLSTHRSPERALVDHDHDNLSVDNEDQLSDLLPTRIKSQKKKKVLLRGETEEVVSGHMQIIRKPEITAKQRWHWAYNKIILQLN</sequence>
<feature type="region of interest" description="Disordered" evidence="1">
    <location>
        <begin position="628"/>
        <end position="667"/>
    </location>
</feature>
<evidence type="ECO:0000313" key="2">
    <source>
        <dbReference type="EMBL" id="TDG40018.1"/>
    </source>
</evidence>
<feature type="compositionally biased region" description="Low complexity" evidence="1">
    <location>
        <begin position="588"/>
        <end position="597"/>
    </location>
</feature>
<proteinExistence type="predicted"/>
<evidence type="ECO:0000256" key="1">
    <source>
        <dbReference type="SAM" id="MobiDB-lite"/>
    </source>
</evidence>
<dbReference type="EMBL" id="LSRL02000709">
    <property type="protein sequence ID" value="TDG40018.1"/>
    <property type="molecule type" value="Genomic_DNA"/>
</dbReference>
<dbReference type="Proteomes" id="UP000295192">
    <property type="component" value="Unassembled WGS sequence"/>
</dbReference>
<protein>
    <submittedName>
        <fullName evidence="2">Uncharacterized protein</fullName>
    </submittedName>
</protein>
<gene>
    <name evidence="2" type="ORF">AWZ03_013564</name>
</gene>
<feature type="compositionally biased region" description="Polar residues" evidence="1">
    <location>
        <begin position="654"/>
        <end position="663"/>
    </location>
</feature>
<reference evidence="2 3" key="1">
    <citation type="journal article" date="2019" name="J. Hered.">
        <title>An Improved Genome Assembly for Drosophila navojoa, the Basal Species in the mojavensis Cluster.</title>
        <authorList>
            <person name="Vanderlinde T."/>
            <person name="Dupim E.G."/>
            <person name="Nazario-Yepiz N.O."/>
            <person name="Carvalho A.B."/>
        </authorList>
    </citation>
    <scope>NUCLEOTIDE SEQUENCE [LARGE SCALE GENOMIC DNA]</scope>
    <source>
        <strain evidence="2">Navoj_Jal97</strain>
        <tissue evidence="2">Whole organism</tissue>
    </source>
</reference>
<feature type="region of interest" description="Disordered" evidence="1">
    <location>
        <begin position="587"/>
        <end position="609"/>
    </location>
</feature>
<name>A0A484AUD4_DRONA</name>
<feature type="region of interest" description="Disordered" evidence="1">
    <location>
        <begin position="430"/>
        <end position="468"/>
    </location>
</feature>
<comment type="caution">
    <text evidence="2">The sequence shown here is derived from an EMBL/GenBank/DDBJ whole genome shotgun (WGS) entry which is preliminary data.</text>
</comment>
<feature type="non-terminal residue" evidence="2">
    <location>
        <position position="799"/>
    </location>
</feature>
<accession>A0A484AUD4</accession>
<keyword evidence="3" id="KW-1185">Reference proteome</keyword>
<dbReference type="AlphaFoldDB" id="A0A484AUD4"/>
<feature type="compositionally biased region" description="Acidic residues" evidence="1">
    <location>
        <begin position="628"/>
        <end position="649"/>
    </location>
</feature>
<evidence type="ECO:0000313" key="3">
    <source>
        <dbReference type="Proteomes" id="UP000295192"/>
    </source>
</evidence>
<feature type="compositionally biased region" description="Low complexity" evidence="1">
    <location>
        <begin position="457"/>
        <end position="467"/>
    </location>
</feature>